<comment type="caution">
    <text evidence="1">The sequence shown here is derived from an EMBL/GenBank/DDBJ whole genome shotgun (WGS) entry which is preliminary data.</text>
</comment>
<keyword evidence="2" id="KW-1185">Reference proteome</keyword>
<proteinExistence type="predicted"/>
<protein>
    <submittedName>
        <fullName evidence="1">Uncharacterized protein</fullName>
    </submittedName>
</protein>
<dbReference type="STRING" id="313628.LNTAR_09599"/>
<evidence type="ECO:0000313" key="2">
    <source>
        <dbReference type="Proteomes" id="UP000004947"/>
    </source>
</evidence>
<sequence>MLKQIILISLLFITQGLCDDSDWKKLFNSHSFEGWQHLGGKHTLNHLK</sequence>
<name>A6DIG1_9BACT</name>
<organism evidence="1 2">
    <name type="scientific">Lentisphaera araneosa HTCC2155</name>
    <dbReference type="NCBI Taxonomy" id="313628"/>
    <lineage>
        <taxon>Bacteria</taxon>
        <taxon>Pseudomonadati</taxon>
        <taxon>Lentisphaerota</taxon>
        <taxon>Lentisphaeria</taxon>
        <taxon>Lentisphaerales</taxon>
        <taxon>Lentisphaeraceae</taxon>
        <taxon>Lentisphaera</taxon>
    </lineage>
</organism>
<gene>
    <name evidence="1" type="ORF">LNTAR_09599</name>
</gene>
<evidence type="ECO:0000313" key="1">
    <source>
        <dbReference type="EMBL" id="EDM28815.1"/>
    </source>
</evidence>
<dbReference type="EMBL" id="ABCK01000004">
    <property type="protein sequence ID" value="EDM28815.1"/>
    <property type="molecule type" value="Genomic_DNA"/>
</dbReference>
<dbReference type="Proteomes" id="UP000004947">
    <property type="component" value="Unassembled WGS sequence"/>
</dbReference>
<reference evidence="1 2" key="1">
    <citation type="journal article" date="2010" name="J. Bacteriol.">
        <title>Genome sequence of Lentisphaera araneosa HTCC2155T, the type species of the order Lentisphaerales in the phylum Lentisphaerae.</title>
        <authorList>
            <person name="Thrash J.C."/>
            <person name="Cho J.C."/>
            <person name="Vergin K.L."/>
            <person name="Morris R.M."/>
            <person name="Giovannoni S.J."/>
        </authorList>
    </citation>
    <scope>NUCLEOTIDE SEQUENCE [LARGE SCALE GENOMIC DNA]</scope>
    <source>
        <strain evidence="1 2">HTCC2155</strain>
    </source>
</reference>
<accession>A6DIG1</accession>
<dbReference type="AlphaFoldDB" id="A6DIG1"/>